<keyword evidence="1" id="KW-0808">Transferase</keyword>
<keyword evidence="5" id="KW-1185">Reference proteome</keyword>
<dbReference type="Pfam" id="PF00406">
    <property type="entry name" value="ADK"/>
    <property type="match status" value="1"/>
</dbReference>
<dbReference type="InterPro" id="IPR027417">
    <property type="entry name" value="P-loop_NTPase"/>
</dbReference>
<dbReference type="GO" id="GO:0006139">
    <property type="term" value="P:nucleobase-containing compound metabolic process"/>
    <property type="evidence" value="ECO:0007669"/>
    <property type="project" value="InterPro"/>
</dbReference>
<sequence length="178" mass="19628">MAPNVPAAELVPESPRGIQAVLLGPPGAGKGTQLVSDEMVLELIEKNLETPPCKNGFLLDGFSQTVRQAEMFDDLMEKRKEKLDYVIEFSIPDSLLIRRITGRLIHPQSGHDITGEPLIRRSDDNEKALKIRLEAYHTQTTPLVEHYSKRGIHSAINASQTPDIVFASILAAFSKATS</sequence>
<dbReference type="STRING" id="30522.A0A4W2IQ09"/>
<evidence type="ECO:0000256" key="1">
    <source>
        <dbReference type="ARBA" id="ARBA00022679"/>
    </source>
</evidence>
<dbReference type="Gene3D" id="3.40.50.300">
    <property type="entry name" value="P-loop containing nucleotide triphosphate hydrolases"/>
    <property type="match status" value="1"/>
</dbReference>
<reference evidence="4" key="2">
    <citation type="submission" date="2025-05" db="UniProtKB">
        <authorList>
            <consortium name="Ensembl"/>
        </authorList>
    </citation>
    <scope>IDENTIFICATION</scope>
</reference>
<dbReference type="SUPFAM" id="SSF52540">
    <property type="entry name" value="P-loop containing nucleoside triphosphate hydrolases"/>
    <property type="match status" value="1"/>
</dbReference>
<dbReference type="Ensembl" id="ENSBIXT00000032189.1">
    <property type="protein sequence ID" value="ENSBIXP00000038743.1"/>
    <property type="gene ID" value="ENSBIXG00000004404.1"/>
</dbReference>
<dbReference type="InterPro" id="IPR000850">
    <property type="entry name" value="Adenylat/UMP-CMP_kin"/>
</dbReference>
<keyword evidence="3" id="KW-0418">Kinase</keyword>
<dbReference type="CDD" id="cd01428">
    <property type="entry name" value="ADK"/>
    <property type="match status" value="1"/>
</dbReference>
<dbReference type="OMA" id="HEEFXIT"/>
<dbReference type="Ensembl" id="ENSBIXT00005055586.1">
    <property type="protein sequence ID" value="ENSBIXP00005045968.1"/>
    <property type="gene ID" value="ENSBIXG00005030980.1"/>
</dbReference>
<evidence type="ECO:0000313" key="5">
    <source>
        <dbReference type="Proteomes" id="UP000314981"/>
    </source>
</evidence>
<dbReference type="GO" id="GO:0005524">
    <property type="term" value="F:ATP binding"/>
    <property type="evidence" value="ECO:0007669"/>
    <property type="project" value="InterPro"/>
</dbReference>
<accession>A0A4W2IQ09</accession>
<reference evidence="5 6" key="1">
    <citation type="submission" date="2018-11" db="EMBL/GenBank/DDBJ databases">
        <title>Haplotype-resolved cattle genomes.</title>
        <authorList>
            <person name="Low W.Y."/>
            <person name="Tearle R."/>
            <person name="Bickhart D.M."/>
            <person name="Rosen B.D."/>
            <person name="Koren S."/>
            <person name="Rhie A."/>
            <person name="Hiendleder S."/>
            <person name="Phillippy A.M."/>
            <person name="Smith T.P.L."/>
            <person name="Williams J.L."/>
        </authorList>
    </citation>
    <scope>NUCLEOTIDE SEQUENCE [LARGE SCALE GENOMIC DNA]</scope>
</reference>
<dbReference type="AlphaFoldDB" id="A0A4W2IQ09"/>
<dbReference type="HAMAP" id="MF_00235">
    <property type="entry name" value="Adenylate_kinase_Adk"/>
    <property type="match status" value="1"/>
</dbReference>
<proteinExistence type="inferred from homology"/>
<organism evidence="4 6">
    <name type="scientific">Bos indicus x Bos taurus</name>
    <name type="common">Hybrid cattle</name>
    <dbReference type="NCBI Taxonomy" id="30522"/>
    <lineage>
        <taxon>Eukaryota</taxon>
        <taxon>Metazoa</taxon>
        <taxon>Chordata</taxon>
        <taxon>Craniata</taxon>
        <taxon>Vertebrata</taxon>
        <taxon>Euteleostomi</taxon>
        <taxon>Mammalia</taxon>
        <taxon>Eutheria</taxon>
        <taxon>Laurasiatheria</taxon>
        <taxon>Artiodactyla</taxon>
        <taxon>Ruminantia</taxon>
        <taxon>Pecora</taxon>
        <taxon>Bovidae</taxon>
        <taxon>Bovinae</taxon>
        <taxon>Bos</taxon>
    </lineage>
</organism>
<dbReference type="Proteomes" id="UP000314981">
    <property type="component" value="Chromosome 9"/>
</dbReference>
<dbReference type="Proteomes" id="UP000429181">
    <property type="component" value="Chromosome 28"/>
</dbReference>
<dbReference type="PANTHER" id="PTHR23359">
    <property type="entry name" value="NUCLEOTIDE KINASE"/>
    <property type="match status" value="1"/>
</dbReference>
<evidence type="ECO:0000256" key="2">
    <source>
        <dbReference type="ARBA" id="ARBA00022741"/>
    </source>
</evidence>
<name>A0A4W2IQ09_BOBOX</name>
<evidence type="ECO:0000313" key="6">
    <source>
        <dbReference type="Proteomes" id="UP000429181"/>
    </source>
</evidence>
<protein>
    <submittedName>
        <fullName evidence="4">Uncharacterized protein</fullName>
    </submittedName>
</protein>
<evidence type="ECO:0000256" key="3">
    <source>
        <dbReference type="ARBA" id="ARBA00022777"/>
    </source>
</evidence>
<keyword evidence="2" id="KW-0547">Nucleotide-binding</keyword>
<dbReference type="GO" id="GO:0019205">
    <property type="term" value="F:nucleobase-containing compound kinase activity"/>
    <property type="evidence" value="ECO:0007669"/>
    <property type="project" value="InterPro"/>
</dbReference>
<evidence type="ECO:0000313" key="4">
    <source>
        <dbReference type="Ensembl" id="ENSBIXP00005045968.1"/>
    </source>
</evidence>
<dbReference type="GeneTree" id="ENSGT00940000154576"/>